<gene>
    <name evidence="3" type="ORF">ACFOSB_02725</name>
</gene>
<dbReference type="EMBL" id="JBHRZG010000002">
    <property type="protein sequence ID" value="MFC3831776.1"/>
    <property type="molecule type" value="Genomic_DNA"/>
</dbReference>
<evidence type="ECO:0000259" key="2">
    <source>
        <dbReference type="Pfam" id="PF24249"/>
    </source>
</evidence>
<keyword evidence="4" id="KW-1185">Reference proteome</keyword>
<feature type="chain" id="PRO_5045337475" description="DUF7452 domain-containing protein" evidence="1">
    <location>
        <begin position="19"/>
        <end position="143"/>
    </location>
</feature>
<dbReference type="Pfam" id="PF24249">
    <property type="entry name" value="DUF7452"/>
    <property type="match status" value="1"/>
</dbReference>
<proteinExistence type="predicted"/>
<feature type="signal peptide" evidence="1">
    <location>
        <begin position="1"/>
        <end position="18"/>
    </location>
</feature>
<protein>
    <recommendedName>
        <fullName evidence="2">DUF7452 domain-containing protein</fullName>
    </recommendedName>
</protein>
<evidence type="ECO:0000313" key="3">
    <source>
        <dbReference type="EMBL" id="MFC3831776.1"/>
    </source>
</evidence>
<sequence>MFRSLMITAALATAVALAATFTTPHTFTAGSPIKAAEVNSNFEAAQTELRRLDSKVVGFVHTSTATNITGNWTCLDNAATNGRPDAIVTVTHNFNPGGNSALNNYDPNLTGVWYYQSKWCIYHEDTSKPMLAGKTYNVVVVAP</sequence>
<reference evidence="4" key="1">
    <citation type="journal article" date="2019" name="Int. J. Syst. Evol. Microbiol.">
        <title>The Global Catalogue of Microorganisms (GCM) 10K type strain sequencing project: providing services to taxonomists for standard genome sequencing and annotation.</title>
        <authorList>
            <consortium name="The Broad Institute Genomics Platform"/>
            <consortium name="The Broad Institute Genome Sequencing Center for Infectious Disease"/>
            <person name="Wu L."/>
            <person name="Ma J."/>
        </authorList>
    </citation>
    <scope>NUCLEOTIDE SEQUENCE [LARGE SCALE GENOMIC DNA]</scope>
    <source>
        <strain evidence="4">CCTCC AB 2017081</strain>
    </source>
</reference>
<evidence type="ECO:0000313" key="4">
    <source>
        <dbReference type="Proteomes" id="UP001595803"/>
    </source>
</evidence>
<dbReference type="Proteomes" id="UP001595803">
    <property type="component" value="Unassembled WGS sequence"/>
</dbReference>
<name>A0ABV7Z6A3_9DEIO</name>
<keyword evidence="1" id="KW-0732">Signal</keyword>
<evidence type="ECO:0000256" key="1">
    <source>
        <dbReference type="SAM" id="SignalP"/>
    </source>
</evidence>
<comment type="caution">
    <text evidence="3">The sequence shown here is derived from an EMBL/GenBank/DDBJ whole genome shotgun (WGS) entry which is preliminary data.</text>
</comment>
<dbReference type="RefSeq" id="WP_322473849.1">
    <property type="nucleotide sequence ID" value="NZ_JBHRZG010000002.1"/>
</dbReference>
<dbReference type="InterPro" id="IPR055875">
    <property type="entry name" value="DUF7452"/>
</dbReference>
<accession>A0ABV7Z6A3</accession>
<organism evidence="3 4">
    <name type="scientific">Deinococcus rufus</name>
    <dbReference type="NCBI Taxonomy" id="2136097"/>
    <lineage>
        <taxon>Bacteria</taxon>
        <taxon>Thermotogati</taxon>
        <taxon>Deinococcota</taxon>
        <taxon>Deinococci</taxon>
        <taxon>Deinococcales</taxon>
        <taxon>Deinococcaceae</taxon>
        <taxon>Deinococcus</taxon>
    </lineage>
</organism>
<feature type="domain" description="DUF7452" evidence="2">
    <location>
        <begin position="56"/>
        <end position="140"/>
    </location>
</feature>